<protein>
    <submittedName>
        <fullName evidence="3">GDSL esterase/lipase</fullName>
    </submittedName>
</protein>
<dbReference type="AlphaFoldDB" id="A0A5D3C554"/>
<dbReference type="Proteomes" id="UP000321393">
    <property type="component" value="Unassembled WGS sequence"/>
</dbReference>
<feature type="compositionally biased region" description="Basic and acidic residues" evidence="1">
    <location>
        <begin position="1"/>
        <end position="13"/>
    </location>
</feature>
<dbReference type="Proteomes" id="UP000321947">
    <property type="component" value="Unassembled WGS sequence"/>
</dbReference>
<feature type="region of interest" description="Disordered" evidence="1">
    <location>
        <begin position="1"/>
        <end position="30"/>
    </location>
</feature>
<evidence type="ECO:0000313" key="5">
    <source>
        <dbReference type="Proteomes" id="UP000321947"/>
    </source>
</evidence>
<organism evidence="3 5">
    <name type="scientific">Cucumis melo var. makuwa</name>
    <name type="common">Oriental melon</name>
    <dbReference type="NCBI Taxonomy" id="1194695"/>
    <lineage>
        <taxon>Eukaryota</taxon>
        <taxon>Viridiplantae</taxon>
        <taxon>Streptophyta</taxon>
        <taxon>Embryophyta</taxon>
        <taxon>Tracheophyta</taxon>
        <taxon>Spermatophyta</taxon>
        <taxon>Magnoliopsida</taxon>
        <taxon>eudicotyledons</taxon>
        <taxon>Gunneridae</taxon>
        <taxon>Pentapetalae</taxon>
        <taxon>rosids</taxon>
        <taxon>fabids</taxon>
        <taxon>Cucurbitales</taxon>
        <taxon>Cucurbitaceae</taxon>
        <taxon>Benincaseae</taxon>
        <taxon>Cucumis</taxon>
    </lineage>
</organism>
<dbReference type="EMBL" id="SSTE01015881">
    <property type="protein sequence ID" value="KAA0043014.1"/>
    <property type="molecule type" value="Genomic_DNA"/>
</dbReference>
<evidence type="ECO:0000256" key="1">
    <source>
        <dbReference type="SAM" id="MobiDB-lite"/>
    </source>
</evidence>
<gene>
    <name evidence="3" type="ORF">E5676_scaffold70G00360</name>
    <name evidence="2" type="ORF">E6C27_scaffold75G00910</name>
</gene>
<accession>A0A5D3C554</accession>
<reference evidence="4 5" key="1">
    <citation type="submission" date="2019-08" db="EMBL/GenBank/DDBJ databases">
        <title>Draft genome sequences of two oriental melons (Cucumis melo L. var makuwa).</title>
        <authorList>
            <person name="Kwon S.-Y."/>
        </authorList>
    </citation>
    <scope>NUCLEOTIDE SEQUENCE [LARGE SCALE GENOMIC DNA]</scope>
    <source>
        <strain evidence="5">cv. Chang Bougi</strain>
        <strain evidence="4">cv. SW 3</strain>
        <tissue evidence="3">Leaf</tissue>
    </source>
</reference>
<evidence type="ECO:0000313" key="4">
    <source>
        <dbReference type="Proteomes" id="UP000321393"/>
    </source>
</evidence>
<evidence type="ECO:0000313" key="3">
    <source>
        <dbReference type="EMBL" id="TYK06505.1"/>
    </source>
</evidence>
<proteinExistence type="predicted"/>
<sequence length="100" mass="11399">MKKTSNDPFHEETSSNPVPEDNEMLGMLHDLQAPIEHEEETEEGLENDIPFNSGVKEETTNIFQEILNQARSELYPDCSKFSSLNFFGYVDACQGSQRLE</sequence>
<comment type="caution">
    <text evidence="3">The sequence shown here is derived from an EMBL/GenBank/DDBJ whole genome shotgun (WGS) entry which is preliminary data.</text>
</comment>
<dbReference type="EMBL" id="SSTD01013523">
    <property type="protein sequence ID" value="TYK06505.1"/>
    <property type="molecule type" value="Genomic_DNA"/>
</dbReference>
<name>A0A5D3C554_CUCMM</name>
<evidence type="ECO:0000313" key="2">
    <source>
        <dbReference type="EMBL" id="KAA0043014.1"/>
    </source>
</evidence>